<dbReference type="RefSeq" id="WP_056976570.1">
    <property type="nucleotide sequence ID" value="NZ_BLAN01000086.1"/>
</dbReference>
<dbReference type="Proteomes" id="UP001058429">
    <property type="component" value="Chromosome"/>
</dbReference>
<evidence type="ECO:0000313" key="7">
    <source>
        <dbReference type="Proteomes" id="UP000563853"/>
    </source>
</evidence>
<reference evidence="4" key="5">
    <citation type="submission" date="2022-09" db="EMBL/GenBank/DDBJ databases">
        <title>Complete genome of Ligilactobacillus agilis AM_LB6, isolated from chicken feces.</title>
        <authorList>
            <person name="den Bakker H.C."/>
            <person name="Mann A."/>
        </authorList>
    </citation>
    <scope>NUCLEOTIDE SEQUENCE</scope>
    <source>
        <strain evidence="4">AM_LB6</strain>
    </source>
</reference>
<protein>
    <submittedName>
        <fullName evidence="2">LysR family transcriptional regulator</fullName>
    </submittedName>
</protein>
<evidence type="ECO:0000313" key="5">
    <source>
        <dbReference type="Proteomes" id="UP000215261"/>
    </source>
</evidence>
<dbReference type="GeneID" id="75136957"/>
<reference evidence="1 7" key="4">
    <citation type="submission" date="2020-04" db="EMBL/GenBank/DDBJ databases">
        <authorList>
            <person name="Hitch T.C.A."/>
            <person name="Wylensek D."/>
            <person name="Clavel T."/>
        </authorList>
    </citation>
    <scope>NUCLEOTIDE SEQUENCE [LARGE SCALE GENOMIC DNA]</scope>
    <source>
        <strain evidence="1 7">WCA-389-WT-5H1</strain>
    </source>
</reference>
<evidence type="ECO:0000313" key="3">
    <source>
        <dbReference type="EMBL" id="PLA77439.1"/>
    </source>
</evidence>
<dbReference type="EMBL" id="LUGO01000035">
    <property type="protein sequence ID" value="OXS40989.1"/>
    <property type="molecule type" value="Genomic_DNA"/>
</dbReference>
<evidence type="ECO:0000313" key="1">
    <source>
        <dbReference type="EMBL" id="NME42168.1"/>
    </source>
</evidence>
<dbReference type="EMBL" id="PKGI01000004">
    <property type="protein sequence ID" value="PLA77439.1"/>
    <property type="molecule type" value="Genomic_DNA"/>
</dbReference>
<dbReference type="Proteomes" id="UP000215261">
    <property type="component" value="Unassembled WGS sequence"/>
</dbReference>
<evidence type="ECO:0000313" key="4">
    <source>
        <dbReference type="EMBL" id="UXC64158.1"/>
    </source>
</evidence>
<dbReference type="Proteomes" id="UP000234579">
    <property type="component" value="Unassembled WGS sequence"/>
</dbReference>
<dbReference type="AlphaFoldDB" id="A0A226REC0"/>
<sequence length="87" mass="9849">MIKVILVMHDQNGDYYKMNKTFFESMPKVGEYIYNTDGLAYVVEEVAQFAGYVSSKGAIAILVVHQADEDHPVSNLYGLDIERDLDD</sequence>
<reference evidence="6" key="3">
    <citation type="submission" date="2017-12" db="EMBL/GenBank/DDBJ databases">
        <authorList>
            <person name="Christensen H."/>
        </authorList>
    </citation>
    <scope>NUCLEOTIDE SEQUENCE [LARGE SCALE GENOMIC DNA]</scope>
    <source>
        <strain evidence="6">268A</strain>
    </source>
</reference>
<reference evidence="2 5" key="1">
    <citation type="submission" date="2016-03" db="EMBL/GenBank/DDBJ databases">
        <title>Sequencing of Lactobacillus Species from Commercial Turkeys.</title>
        <authorList>
            <person name="Johnson T.J."/>
            <person name="Youmans B.P."/>
            <person name="Case K.A."/>
        </authorList>
    </citation>
    <scope>NUCLEOTIDE SEQUENCE [LARGE SCALE GENOMIC DNA]</scope>
    <source>
        <strain evidence="2 5">UMNLA1</strain>
    </source>
</reference>
<proteinExistence type="predicted"/>
<reference evidence="3" key="2">
    <citation type="submission" date="2017-12" db="EMBL/GenBank/DDBJ databases">
        <authorList>
            <person name="Hurst M.R.H."/>
        </authorList>
    </citation>
    <scope>NUCLEOTIDE SEQUENCE [LARGE SCALE GENOMIC DNA]</scope>
    <source>
        <strain evidence="3">268A</strain>
    </source>
</reference>
<organism evidence="2 5">
    <name type="scientific">Ligilactobacillus agilis</name>
    <dbReference type="NCBI Taxonomy" id="1601"/>
    <lineage>
        <taxon>Bacteria</taxon>
        <taxon>Bacillati</taxon>
        <taxon>Bacillota</taxon>
        <taxon>Bacilli</taxon>
        <taxon>Lactobacillales</taxon>
        <taxon>Lactobacillaceae</taxon>
        <taxon>Ligilactobacillus</taxon>
    </lineage>
</organism>
<dbReference type="EMBL" id="JABAFP010000016">
    <property type="protein sequence ID" value="NME42168.1"/>
    <property type="molecule type" value="Genomic_DNA"/>
</dbReference>
<dbReference type="Proteomes" id="UP000563853">
    <property type="component" value="Unassembled WGS sequence"/>
</dbReference>
<name>A0A226REC0_9LACO</name>
<accession>A0A226REC0</accession>
<dbReference type="EMBL" id="CP104396">
    <property type="protein sequence ID" value="UXC64158.1"/>
    <property type="molecule type" value="Genomic_DNA"/>
</dbReference>
<evidence type="ECO:0000313" key="2">
    <source>
        <dbReference type="EMBL" id="OXS40989.1"/>
    </source>
</evidence>
<evidence type="ECO:0000313" key="6">
    <source>
        <dbReference type="Proteomes" id="UP000234579"/>
    </source>
</evidence>
<gene>
    <name evidence="2" type="ORF">AYP69_03200</name>
    <name evidence="3" type="ORF">CYR79_01095</name>
    <name evidence="1" type="ORF">HF863_05235</name>
    <name evidence="4" type="ORF">N4562_03845</name>
</gene>